<dbReference type="Proteomes" id="UP001152797">
    <property type="component" value="Unassembled WGS sequence"/>
</dbReference>
<sequence>MALELFSTSDHDLHDIVSFTACIGCCAKGAQWLQALQLLRDAVEIRDGQLDAILYNATMNALQKAGKWQHALRLLEEMRALSMSSTLASHTSLISSFEKSAQWEWALQQFSEVAGQFSPNLVVFNSTISAMAAGAQWSLAATLLELVQNHWTPDSLTYNSVLSSLQKSKQWQLALQLSMLHDLRLDLPGYHALVDSLETAHRPEVSVSVSWRAGGSHSALRLEDFEAPSDSLESKESKEWGFENFGTGVMKLFEKAFSESTDPRPFQQLQNVRHLTEASSWRFKRKTPNKTEPREWLGGRLPVPLLKLGSKDSKVQLENEIGEENVTLLRDVMEAATWCIALDLLDSMQQRKIFPNVISFNSSITACERGNQSQIALKLFEKMPQIEIAPDLISYNATISACGKGLEWQLALMLFQDMGAAALPSDFFAYSAVLSAVTSAATGSEVHQLQDRLRGHLRKRIKNCRK</sequence>
<dbReference type="EMBL" id="CAMXCT020001857">
    <property type="protein sequence ID" value="CAL1147026.1"/>
    <property type="molecule type" value="Genomic_DNA"/>
</dbReference>
<evidence type="ECO:0000313" key="4">
    <source>
        <dbReference type="EMBL" id="CAL1147026.1"/>
    </source>
</evidence>
<dbReference type="EMBL" id="CAMXCT010001857">
    <property type="protein sequence ID" value="CAI3993651.1"/>
    <property type="molecule type" value="Genomic_DNA"/>
</dbReference>
<dbReference type="Pfam" id="PF13812">
    <property type="entry name" value="PPR_3"/>
    <property type="match status" value="1"/>
</dbReference>
<dbReference type="PANTHER" id="PTHR47447:SF17">
    <property type="entry name" value="OS12G0638900 PROTEIN"/>
    <property type="match status" value="1"/>
</dbReference>
<reference evidence="3" key="1">
    <citation type="submission" date="2022-10" db="EMBL/GenBank/DDBJ databases">
        <authorList>
            <person name="Chen Y."/>
            <person name="Dougan E. K."/>
            <person name="Chan C."/>
            <person name="Rhodes N."/>
            <person name="Thang M."/>
        </authorList>
    </citation>
    <scope>NUCLEOTIDE SEQUENCE</scope>
</reference>
<dbReference type="Gene3D" id="1.25.40.10">
    <property type="entry name" value="Tetratricopeptide repeat domain"/>
    <property type="match status" value="3"/>
</dbReference>
<dbReference type="OrthoDB" id="185373at2759"/>
<evidence type="ECO:0000256" key="1">
    <source>
        <dbReference type="ARBA" id="ARBA00022737"/>
    </source>
</evidence>
<dbReference type="InterPro" id="IPR011990">
    <property type="entry name" value="TPR-like_helical_dom_sf"/>
</dbReference>
<comment type="caution">
    <text evidence="3">The sequence shown here is derived from an EMBL/GenBank/DDBJ whole genome shotgun (WGS) entry which is preliminary data.</text>
</comment>
<accession>A0A9P1FZ98</accession>
<organism evidence="3">
    <name type="scientific">Cladocopium goreaui</name>
    <dbReference type="NCBI Taxonomy" id="2562237"/>
    <lineage>
        <taxon>Eukaryota</taxon>
        <taxon>Sar</taxon>
        <taxon>Alveolata</taxon>
        <taxon>Dinophyceae</taxon>
        <taxon>Suessiales</taxon>
        <taxon>Symbiodiniaceae</taxon>
        <taxon>Cladocopium</taxon>
    </lineage>
</organism>
<evidence type="ECO:0000313" key="5">
    <source>
        <dbReference type="Proteomes" id="UP001152797"/>
    </source>
</evidence>
<dbReference type="EMBL" id="CAMXCT030001857">
    <property type="protein sequence ID" value="CAL4780963.1"/>
    <property type="molecule type" value="Genomic_DNA"/>
</dbReference>
<evidence type="ECO:0000256" key="2">
    <source>
        <dbReference type="PROSITE-ProRule" id="PRU00708"/>
    </source>
</evidence>
<dbReference type="AlphaFoldDB" id="A0A9P1FZ98"/>
<dbReference type="PROSITE" id="PS51375">
    <property type="entry name" value="PPR"/>
    <property type="match status" value="2"/>
</dbReference>
<keyword evidence="1" id="KW-0677">Repeat</keyword>
<dbReference type="InterPro" id="IPR002885">
    <property type="entry name" value="PPR_rpt"/>
</dbReference>
<dbReference type="Pfam" id="PF01535">
    <property type="entry name" value="PPR"/>
    <property type="match status" value="1"/>
</dbReference>
<reference evidence="4" key="2">
    <citation type="submission" date="2024-04" db="EMBL/GenBank/DDBJ databases">
        <authorList>
            <person name="Chen Y."/>
            <person name="Shah S."/>
            <person name="Dougan E. K."/>
            <person name="Thang M."/>
            <person name="Chan C."/>
        </authorList>
    </citation>
    <scope>NUCLEOTIDE SEQUENCE [LARGE SCALE GENOMIC DNA]</scope>
</reference>
<feature type="repeat" description="PPR" evidence="2">
    <location>
        <begin position="51"/>
        <end position="85"/>
    </location>
</feature>
<keyword evidence="5" id="KW-1185">Reference proteome</keyword>
<dbReference type="NCBIfam" id="TIGR00756">
    <property type="entry name" value="PPR"/>
    <property type="match status" value="1"/>
</dbReference>
<feature type="repeat" description="PPR" evidence="2">
    <location>
        <begin position="356"/>
        <end position="390"/>
    </location>
</feature>
<dbReference type="PANTHER" id="PTHR47447">
    <property type="entry name" value="OS03G0856100 PROTEIN"/>
    <property type="match status" value="1"/>
</dbReference>
<evidence type="ECO:0000313" key="3">
    <source>
        <dbReference type="EMBL" id="CAI3993651.1"/>
    </source>
</evidence>
<protein>
    <recommendedName>
        <fullName evidence="6">Pentatricopeptide repeat-containing protein</fullName>
    </recommendedName>
</protein>
<evidence type="ECO:0008006" key="6">
    <source>
        <dbReference type="Google" id="ProtNLM"/>
    </source>
</evidence>
<gene>
    <name evidence="3" type="ORF">C1SCF055_LOCUS20379</name>
</gene>
<proteinExistence type="predicted"/>
<name>A0A9P1FZ98_9DINO</name>